<accession>A0A9J6DGV8</accession>
<evidence type="ECO:0000313" key="1">
    <source>
        <dbReference type="EMBL" id="KAH8021373.1"/>
    </source>
</evidence>
<evidence type="ECO:0000313" key="2">
    <source>
        <dbReference type="Proteomes" id="UP000821866"/>
    </source>
</evidence>
<reference evidence="1" key="1">
    <citation type="journal article" date="2020" name="Cell">
        <title>Large-Scale Comparative Analyses of Tick Genomes Elucidate Their Genetic Diversity and Vector Capacities.</title>
        <authorList>
            <consortium name="Tick Genome and Microbiome Consortium (TIGMIC)"/>
            <person name="Jia N."/>
            <person name="Wang J."/>
            <person name="Shi W."/>
            <person name="Du L."/>
            <person name="Sun Y."/>
            <person name="Zhan W."/>
            <person name="Jiang J.F."/>
            <person name="Wang Q."/>
            <person name="Zhang B."/>
            <person name="Ji P."/>
            <person name="Bell-Sakyi L."/>
            <person name="Cui X.M."/>
            <person name="Yuan T.T."/>
            <person name="Jiang B.G."/>
            <person name="Yang W.F."/>
            <person name="Lam T.T."/>
            <person name="Chang Q.C."/>
            <person name="Ding S.J."/>
            <person name="Wang X.J."/>
            <person name="Zhu J.G."/>
            <person name="Ruan X.D."/>
            <person name="Zhao L."/>
            <person name="Wei J.T."/>
            <person name="Ye R.Z."/>
            <person name="Que T.C."/>
            <person name="Du C.H."/>
            <person name="Zhou Y.H."/>
            <person name="Cheng J.X."/>
            <person name="Dai P.F."/>
            <person name="Guo W.B."/>
            <person name="Han X.H."/>
            <person name="Huang E.J."/>
            <person name="Li L.F."/>
            <person name="Wei W."/>
            <person name="Gao Y.C."/>
            <person name="Liu J.Z."/>
            <person name="Shao H.Z."/>
            <person name="Wang X."/>
            <person name="Wang C.C."/>
            <person name="Yang T.C."/>
            <person name="Huo Q.B."/>
            <person name="Li W."/>
            <person name="Chen H.Y."/>
            <person name="Chen S.E."/>
            <person name="Zhou L.G."/>
            <person name="Ni X.B."/>
            <person name="Tian J.H."/>
            <person name="Sheng Y."/>
            <person name="Liu T."/>
            <person name="Pan Y.S."/>
            <person name="Xia L.Y."/>
            <person name="Li J."/>
            <person name="Zhao F."/>
            <person name="Cao W.C."/>
        </authorList>
    </citation>
    <scope>NUCLEOTIDE SEQUENCE</scope>
    <source>
        <strain evidence="1">Rmic-2018</strain>
    </source>
</reference>
<dbReference type="EMBL" id="JABSTU010000009">
    <property type="protein sequence ID" value="KAH8021373.1"/>
    <property type="molecule type" value="Genomic_DNA"/>
</dbReference>
<organism evidence="1 2">
    <name type="scientific">Rhipicephalus microplus</name>
    <name type="common">Cattle tick</name>
    <name type="synonym">Boophilus microplus</name>
    <dbReference type="NCBI Taxonomy" id="6941"/>
    <lineage>
        <taxon>Eukaryota</taxon>
        <taxon>Metazoa</taxon>
        <taxon>Ecdysozoa</taxon>
        <taxon>Arthropoda</taxon>
        <taxon>Chelicerata</taxon>
        <taxon>Arachnida</taxon>
        <taxon>Acari</taxon>
        <taxon>Parasitiformes</taxon>
        <taxon>Ixodida</taxon>
        <taxon>Ixodoidea</taxon>
        <taxon>Ixodidae</taxon>
        <taxon>Rhipicephalinae</taxon>
        <taxon>Rhipicephalus</taxon>
        <taxon>Boophilus</taxon>
    </lineage>
</organism>
<dbReference type="Proteomes" id="UP000821866">
    <property type="component" value="Chromosome 7"/>
</dbReference>
<name>A0A9J6DGV8_RHIMP</name>
<protein>
    <submittedName>
        <fullName evidence="1">Uncharacterized protein</fullName>
    </submittedName>
</protein>
<sequence length="93" mass="11160">MKAEKVKHLNECEMCRAKGAQEKRKCHWALDKEEQIKVRGDHILREAPLKLCEKQQQKRRKKCDSSTDNVKQHQIECHQKRWDNIKARQQAKL</sequence>
<proteinExistence type="predicted"/>
<dbReference type="AlphaFoldDB" id="A0A9J6DGV8"/>
<gene>
    <name evidence="1" type="ORF">HPB51_015553</name>
</gene>
<keyword evidence="2" id="KW-1185">Reference proteome</keyword>
<reference evidence="1" key="2">
    <citation type="submission" date="2021-09" db="EMBL/GenBank/DDBJ databases">
        <authorList>
            <person name="Jia N."/>
            <person name="Wang J."/>
            <person name="Shi W."/>
            <person name="Du L."/>
            <person name="Sun Y."/>
            <person name="Zhan W."/>
            <person name="Jiang J."/>
            <person name="Wang Q."/>
            <person name="Zhang B."/>
            <person name="Ji P."/>
            <person name="Sakyi L.B."/>
            <person name="Cui X."/>
            <person name="Yuan T."/>
            <person name="Jiang B."/>
            <person name="Yang W."/>
            <person name="Lam T.T.-Y."/>
            <person name="Chang Q."/>
            <person name="Ding S."/>
            <person name="Wang X."/>
            <person name="Zhu J."/>
            <person name="Ruan X."/>
            <person name="Zhao L."/>
            <person name="Wei J."/>
            <person name="Que T."/>
            <person name="Du C."/>
            <person name="Cheng J."/>
            <person name="Dai P."/>
            <person name="Han X."/>
            <person name="Huang E."/>
            <person name="Gao Y."/>
            <person name="Liu J."/>
            <person name="Shao H."/>
            <person name="Ye R."/>
            <person name="Li L."/>
            <person name="Wei W."/>
            <person name="Wang X."/>
            <person name="Wang C."/>
            <person name="Huo Q."/>
            <person name="Li W."/>
            <person name="Guo W."/>
            <person name="Chen H."/>
            <person name="Chen S."/>
            <person name="Zhou L."/>
            <person name="Zhou L."/>
            <person name="Ni X."/>
            <person name="Tian J."/>
            <person name="Zhou Y."/>
            <person name="Sheng Y."/>
            <person name="Liu T."/>
            <person name="Pan Y."/>
            <person name="Xia L."/>
            <person name="Li J."/>
            <person name="Zhao F."/>
            <person name="Cao W."/>
        </authorList>
    </citation>
    <scope>NUCLEOTIDE SEQUENCE</scope>
    <source>
        <strain evidence="1">Rmic-2018</strain>
        <tissue evidence="1">Larvae</tissue>
    </source>
</reference>
<comment type="caution">
    <text evidence="1">The sequence shown here is derived from an EMBL/GenBank/DDBJ whole genome shotgun (WGS) entry which is preliminary data.</text>
</comment>